<evidence type="ECO:0000313" key="5">
    <source>
        <dbReference type="Proteomes" id="UP001596241"/>
    </source>
</evidence>
<keyword evidence="2" id="KW-0479">Metal-binding</keyword>
<sequence>MKLATIRLDDHRTAAVRADGDHLVELGQPDVGAVLAAPGGLAAAARANGPRHPRAGADLAPVVPHPGKVVCVGLNYRNHIQEMGRDLPQHPTLFAKFADTLIGAGDDIRRPVETEQFDWEAELALVIGKEVRRADEDEAVAAIAGFTVLNDITCRDWQFRTREWLQGKNWDSSTPVGPFLVTADETGARPALDIRCEVDGRLMQSDNTGDLLFDPVELVRYVSTTLRLRPGDIIATGTPGGVGHARKPAVFLQGGETVVTEIQGLGRLENRVVREDV</sequence>
<evidence type="ECO:0000259" key="3">
    <source>
        <dbReference type="Pfam" id="PF01557"/>
    </source>
</evidence>
<evidence type="ECO:0000256" key="1">
    <source>
        <dbReference type="ARBA" id="ARBA00010211"/>
    </source>
</evidence>
<dbReference type="InterPro" id="IPR036663">
    <property type="entry name" value="Fumarylacetoacetase_C_sf"/>
</dbReference>
<dbReference type="InterPro" id="IPR051121">
    <property type="entry name" value="FAH"/>
</dbReference>
<keyword evidence="4" id="KW-0378">Hydrolase</keyword>
<dbReference type="EMBL" id="JBHSPW010000001">
    <property type="protein sequence ID" value="MFC5891880.1"/>
    <property type="molecule type" value="Genomic_DNA"/>
</dbReference>
<evidence type="ECO:0000313" key="4">
    <source>
        <dbReference type="EMBL" id="MFC5891880.1"/>
    </source>
</evidence>
<evidence type="ECO:0000256" key="2">
    <source>
        <dbReference type="ARBA" id="ARBA00022723"/>
    </source>
</evidence>
<dbReference type="PANTHER" id="PTHR42796:SF4">
    <property type="entry name" value="FUMARYLACETOACETATE HYDROLASE DOMAIN-CONTAINING PROTEIN 2A"/>
    <property type="match status" value="1"/>
</dbReference>
<accession>A0ABW1FDB4</accession>
<dbReference type="InterPro" id="IPR011234">
    <property type="entry name" value="Fumarylacetoacetase-like_C"/>
</dbReference>
<feature type="domain" description="Fumarylacetoacetase-like C-terminal" evidence="3">
    <location>
        <begin position="68"/>
        <end position="273"/>
    </location>
</feature>
<protein>
    <submittedName>
        <fullName evidence="4">Fumarylacetoacetate hydrolase family protein</fullName>
    </submittedName>
</protein>
<proteinExistence type="inferred from homology"/>
<keyword evidence="5" id="KW-1185">Reference proteome</keyword>
<comment type="caution">
    <text evidence="4">The sequence shown here is derived from an EMBL/GenBank/DDBJ whole genome shotgun (WGS) entry which is preliminary data.</text>
</comment>
<organism evidence="4 5">
    <name type="scientific">Streptomyces ramulosus</name>
    <dbReference type="NCBI Taxonomy" id="47762"/>
    <lineage>
        <taxon>Bacteria</taxon>
        <taxon>Bacillati</taxon>
        <taxon>Actinomycetota</taxon>
        <taxon>Actinomycetes</taxon>
        <taxon>Kitasatosporales</taxon>
        <taxon>Streptomycetaceae</taxon>
        <taxon>Streptomyces</taxon>
    </lineage>
</organism>
<dbReference type="Pfam" id="PF01557">
    <property type="entry name" value="FAA_hydrolase"/>
    <property type="match status" value="1"/>
</dbReference>
<dbReference type="RefSeq" id="WP_345080592.1">
    <property type="nucleotide sequence ID" value="NZ_BAAAWG010000006.1"/>
</dbReference>
<dbReference type="GO" id="GO:0016787">
    <property type="term" value="F:hydrolase activity"/>
    <property type="evidence" value="ECO:0007669"/>
    <property type="project" value="UniProtKB-KW"/>
</dbReference>
<dbReference type="Gene3D" id="3.90.850.10">
    <property type="entry name" value="Fumarylacetoacetase-like, C-terminal domain"/>
    <property type="match status" value="1"/>
</dbReference>
<dbReference type="PANTHER" id="PTHR42796">
    <property type="entry name" value="FUMARYLACETOACETATE HYDROLASE DOMAIN-CONTAINING PROTEIN 2A-RELATED"/>
    <property type="match status" value="1"/>
</dbReference>
<dbReference type="Proteomes" id="UP001596241">
    <property type="component" value="Unassembled WGS sequence"/>
</dbReference>
<reference evidence="5" key="1">
    <citation type="journal article" date="2019" name="Int. J. Syst. Evol. Microbiol.">
        <title>The Global Catalogue of Microorganisms (GCM) 10K type strain sequencing project: providing services to taxonomists for standard genome sequencing and annotation.</title>
        <authorList>
            <consortium name="The Broad Institute Genomics Platform"/>
            <consortium name="The Broad Institute Genome Sequencing Center for Infectious Disease"/>
            <person name="Wu L."/>
            <person name="Ma J."/>
        </authorList>
    </citation>
    <scope>NUCLEOTIDE SEQUENCE [LARGE SCALE GENOMIC DNA]</scope>
    <source>
        <strain evidence="5">CGMCC 1.15809</strain>
    </source>
</reference>
<dbReference type="SUPFAM" id="SSF56529">
    <property type="entry name" value="FAH"/>
    <property type="match status" value="1"/>
</dbReference>
<comment type="similarity">
    <text evidence="1">Belongs to the FAH family.</text>
</comment>
<gene>
    <name evidence="4" type="ORF">ACFP3M_03475</name>
</gene>
<name>A0ABW1FDB4_9ACTN</name>